<evidence type="ECO:0000313" key="1">
    <source>
        <dbReference type="EMBL" id="CEN50762.1"/>
    </source>
</evidence>
<proteinExistence type="predicted"/>
<organism evidence="1 2">
    <name type="scientific">Capnocytophaga canis</name>
    <dbReference type="NCBI Taxonomy" id="1848903"/>
    <lineage>
        <taxon>Bacteria</taxon>
        <taxon>Pseudomonadati</taxon>
        <taxon>Bacteroidota</taxon>
        <taxon>Flavobacteriia</taxon>
        <taxon>Flavobacteriales</taxon>
        <taxon>Flavobacteriaceae</taxon>
        <taxon>Capnocytophaga</taxon>
    </lineage>
</organism>
<dbReference type="STRING" id="1848903.CCAND38_370087"/>
<accession>A0A0B7IL96</accession>
<sequence>MKSLLVIGIVATLGFTYYDYSNCTIKVYDEKGRGRVSKCFY</sequence>
<reference evidence="1 2" key="1">
    <citation type="submission" date="2015-01" db="EMBL/GenBank/DDBJ databases">
        <authorList>
            <person name="Xiang T."/>
            <person name="Song Y."/>
            <person name="Huang L."/>
            <person name="Wang B."/>
            <person name="Wu P."/>
        </authorList>
    </citation>
    <scope>NUCLEOTIDE SEQUENCE [LARGE SCALE GENOMIC DNA]</scope>
    <source>
        <strain evidence="1 2">CcD93</strain>
    </source>
</reference>
<evidence type="ECO:0000313" key="2">
    <source>
        <dbReference type="Proteomes" id="UP000038200"/>
    </source>
</evidence>
<name>A0A0B7IL96_9FLAO</name>
<gene>
    <name evidence="1" type="ORF">CCAND93_120067</name>
</gene>
<dbReference type="Proteomes" id="UP000038200">
    <property type="component" value="Unassembled WGS sequence"/>
</dbReference>
<dbReference type="AlphaFoldDB" id="A0A0B7IL96"/>
<dbReference type="EMBL" id="CDOL01000024">
    <property type="protein sequence ID" value="CEN50762.1"/>
    <property type="molecule type" value="Genomic_DNA"/>
</dbReference>
<protein>
    <submittedName>
        <fullName evidence="1">Uncharacterized protein</fullName>
    </submittedName>
</protein>